<comment type="caution">
    <text evidence="1">The sequence shown here is derived from an EMBL/GenBank/DDBJ whole genome shotgun (WGS) entry which is preliminary data.</text>
</comment>
<dbReference type="Proteomes" id="UP001062846">
    <property type="component" value="Chromosome 4"/>
</dbReference>
<gene>
    <name evidence="1" type="ORF">RHMOL_Rhmol04G0077400</name>
</gene>
<evidence type="ECO:0000313" key="2">
    <source>
        <dbReference type="Proteomes" id="UP001062846"/>
    </source>
</evidence>
<dbReference type="EMBL" id="CM046391">
    <property type="protein sequence ID" value="KAI8558267.1"/>
    <property type="molecule type" value="Genomic_DNA"/>
</dbReference>
<protein>
    <submittedName>
        <fullName evidence="1">Uncharacterized protein</fullName>
    </submittedName>
</protein>
<keyword evidence="2" id="KW-1185">Reference proteome</keyword>
<accession>A0ACC0P0H3</accession>
<name>A0ACC0P0H3_RHOML</name>
<organism evidence="1 2">
    <name type="scientific">Rhododendron molle</name>
    <name type="common">Chinese azalea</name>
    <name type="synonym">Azalea mollis</name>
    <dbReference type="NCBI Taxonomy" id="49168"/>
    <lineage>
        <taxon>Eukaryota</taxon>
        <taxon>Viridiplantae</taxon>
        <taxon>Streptophyta</taxon>
        <taxon>Embryophyta</taxon>
        <taxon>Tracheophyta</taxon>
        <taxon>Spermatophyta</taxon>
        <taxon>Magnoliopsida</taxon>
        <taxon>eudicotyledons</taxon>
        <taxon>Gunneridae</taxon>
        <taxon>Pentapetalae</taxon>
        <taxon>asterids</taxon>
        <taxon>Ericales</taxon>
        <taxon>Ericaceae</taxon>
        <taxon>Ericoideae</taxon>
        <taxon>Rhodoreae</taxon>
        <taxon>Rhododendron</taxon>
    </lineage>
</organism>
<sequence length="230" mass="25075">MIPGVSILITDMFRSKLGLSFSLSIISLCLTTVEPTCSKGCDLALGSYYVWTHPSVSLIARVSGNSIDELISYNPGTTPFYIMSHSRIVVPFPCDCINGEFLAHVFTYTVRSGDTYDKIAETYYSNLTTAETLERSNSYPASSIPDNAVVNVTVNCSCGNASVSEAYGLFVTYPLRVEDSLESIAAATNVSADLLQSVWTGMCALTNNFYGRIKALANKRLRVDESSKEF</sequence>
<evidence type="ECO:0000313" key="1">
    <source>
        <dbReference type="EMBL" id="KAI8558267.1"/>
    </source>
</evidence>
<proteinExistence type="predicted"/>
<reference evidence="1" key="1">
    <citation type="submission" date="2022-02" db="EMBL/GenBank/DDBJ databases">
        <title>Plant Genome Project.</title>
        <authorList>
            <person name="Zhang R.-G."/>
        </authorList>
    </citation>
    <scope>NUCLEOTIDE SEQUENCE</scope>
    <source>
        <strain evidence="1">AT1</strain>
    </source>
</reference>